<feature type="domain" description="Response regulatory" evidence="2">
    <location>
        <begin position="3"/>
        <end position="119"/>
    </location>
</feature>
<dbReference type="InterPro" id="IPR035919">
    <property type="entry name" value="EAL_sf"/>
</dbReference>
<dbReference type="SUPFAM" id="SSF55073">
    <property type="entry name" value="Nucleotide cyclase"/>
    <property type="match status" value="1"/>
</dbReference>
<dbReference type="CDD" id="cd01949">
    <property type="entry name" value="GGDEF"/>
    <property type="match status" value="1"/>
</dbReference>
<keyword evidence="1" id="KW-0597">Phosphoprotein</keyword>
<evidence type="ECO:0000256" key="1">
    <source>
        <dbReference type="PROSITE-ProRule" id="PRU00169"/>
    </source>
</evidence>
<dbReference type="InterPro" id="IPR029787">
    <property type="entry name" value="Nucleotide_cyclase"/>
</dbReference>
<dbReference type="Pfam" id="PF00563">
    <property type="entry name" value="EAL"/>
    <property type="match status" value="1"/>
</dbReference>
<dbReference type="eggNOG" id="COG5001">
    <property type="taxonomic scope" value="Bacteria"/>
</dbReference>
<evidence type="ECO:0000313" key="6">
    <source>
        <dbReference type="Proteomes" id="UP000010482"/>
    </source>
</evidence>
<reference evidence="5" key="1">
    <citation type="submission" date="2012-04" db="EMBL/GenBank/DDBJ databases">
        <title>Finished genome of Dactylococcopsis salina PCC 8305.</title>
        <authorList>
            <consortium name="US DOE Joint Genome Institute"/>
            <person name="Gugger M."/>
            <person name="Coursin T."/>
            <person name="Rippka R."/>
            <person name="Tandeau De Marsac N."/>
            <person name="Huntemann M."/>
            <person name="Wei C.-L."/>
            <person name="Han J."/>
            <person name="Detter J.C."/>
            <person name="Han C."/>
            <person name="Tapia R."/>
            <person name="Daligault H."/>
            <person name="Chen A."/>
            <person name="Krypides N."/>
            <person name="Mavromatis K."/>
            <person name="Markowitz V."/>
            <person name="Szeto E."/>
            <person name="Ivanova N."/>
            <person name="Ovchinnikova G."/>
            <person name="Pagani I."/>
            <person name="Pati A."/>
            <person name="Goodwin L."/>
            <person name="Peters L."/>
            <person name="Pitluck S."/>
            <person name="Woyke T."/>
            <person name="Kerfeld C."/>
        </authorList>
    </citation>
    <scope>NUCLEOTIDE SEQUENCE [LARGE SCALE GENOMIC DNA]</scope>
    <source>
        <strain evidence="5">PCC 8305</strain>
    </source>
</reference>
<dbReference type="InterPro" id="IPR043128">
    <property type="entry name" value="Rev_trsase/Diguanyl_cyclase"/>
</dbReference>
<dbReference type="STRING" id="13035.Dacsa_0197"/>
<name>K9YQ03_DACS8</name>
<dbReference type="InterPro" id="IPR050706">
    <property type="entry name" value="Cyclic-di-GMP_PDE-like"/>
</dbReference>
<dbReference type="InterPro" id="IPR001789">
    <property type="entry name" value="Sig_transdc_resp-reg_receiver"/>
</dbReference>
<feature type="domain" description="GGDEF" evidence="4">
    <location>
        <begin position="162"/>
        <end position="295"/>
    </location>
</feature>
<accession>K9YQ03</accession>
<dbReference type="Pfam" id="PF00072">
    <property type="entry name" value="Response_reg"/>
    <property type="match status" value="1"/>
</dbReference>
<evidence type="ECO:0000259" key="4">
    <source>
        <dbReference type="PROSITE" id="PS50887"/>
    </source>
</evidence>
<dbReference type="Gene3D" id="3.30.70.270">
    <property type="match status" value="1"/>
</dbReference>
<dbReference type="InterPro" id="IPR000160">
    <property type="entry name" value="GGDEF_dom"/>
</dbReference>
<organism evidence="5 6">
    <name type="scientific">Dactylococcopsis salina (strain PCC 8305)</name>
    <name type="common">Myxobactron salinum</name>
    <dbReference type="NCBI Taxonomy" id="13035"/>
    <lineage>
        <taxon>Bacteria</taxon>
        <taxon>Bacillati</taxon>
        <taxon>Cyanobacteriota</taxon>
        <taxon>Cyanophyceae</taxon>
        <taxon>Nodosilineales</taxon>
        <taxon>Cymatolegaceae</taxon>
        <taxon>Dactylococcopsis</taxon>
    </lineage>
</organism>
<dbReference type="Gene3D" id="3.20.20.450">
    <property type="entry name" value="EAL domain"/>
    <property type="match status" value="1"/>
</dbReference>
<evidence type="ECO:0000259" key="3">
    <source>
        <dbReference type="PROSITE" id="PS50883"/>
    </source>
</evidence>
<dbReference type="KEGG" id="dsl:Dacsa_0197"/>
<dbReference type="EMBL" id="CP003944">
    <property type="protein sequence ID" value="AFZ49011.1"/>
    <property type="molecule type" value="Genomic_DNA"/>
</dbReference>
<keyword evidence="6" id="KW-1185">Reference proteome</keyword>
<dbReference type="AlphaFoldDB" id="K9YQ03"/>
<dbReference type="SUPFAM" id="SSF141868">
    <property type="entry name" value="EAL domain-like"/>
    <property type="match status" value="1"/>
</dbReference>
<dbReference type="OrthoDB" id="442691at2"/>
<dbReference type="NCBIfam" id="TIGR00254">
    <property type="entry name" value="GGDEF"/>
    <property type="match status" value="1"/>
</dbReference>
<feature type="domain" description="EAL" evidence="3">
    <location>
        <begin position="305"/>
        <end position="559"/>
    </location>
</feature>
<protein>
    <submittedName>
        <fullName evidence="5">Diguanylate cyclase (GGDEF) domain-containing protein</fullName>
    </submittedName>
</protein>
<sequence length="563" mass="64586">MKKILIMDDDFSVRESLQELLRGEGFQILWAIDGATGIKTAQNSEPDLILCDLLKSDLDGYQVLSRIRESLATQTIPFIFLSTESELLNFRKAMTLGADDYLTKPFRREDLLAAIKSQFQKKAAFEQKYQTQNFEAINYDQLTGLPNRLLIRQQFENLQNADFLAILCVSLDRFQELKDYFGYEVGESLLKQAVTRFKSVISSQDTLAYLSTNEFLIILTEASNTEETITVTEKVLSVFQPSFSVEEQEFSTTLSIGISFYPEHSREIDLLLKQSHKGKKSAEKKGGNCYHIYQPSLNKCHSDYTITLETDLRYALEKQELVLYYQPRVSLVSGEIVGMEALLRWFHPQLGTISPKQFIPIAEETGLIIPISDWVSEMACQQGKTWQNWLKRPLKMAINFSAQGFQLSDFCERIEAICQRTQFPFSCLELELTESTLVKDFLQAREKLQQLQTLGIDVAIDDFGTGYSSLNYLQQFSFQILKLDRTFVRNSGRDTTNRAIVSSLIQLAHNLQLSVVAEGVERQCELNFLREQNCEEIQGYLFSPPLSAREMEDLLREKRRLPS</sequence>
<dbReference type="RefSeq" id="WP_015228024.1">
    <property type="nucleotide sequence ID" value="NC_019780.1"/>
</dbReference>
<dbReference type="SMART" id="SM00052">
    <property type="entry name" value="EAL"/>
    <property type="match status" value="1"/>
</dbReference>
<dbReference type="PANTHER" id="PTHR33121">
    <property type="entry name" value="CYCLIC DI-GMP PHOSPHODIESTERASE PDEF"/>
    <property type="match status" value="1"/>
</dbReference>
<dbReference type="Gene3D" id="3.40.50.2300">
    <property type="match status" value="1"/>
</dbReference>
<dbReference type="CDD" id="cd01948">
    <property type="entry name" value="EAL"/>
    <property type="match status" value="1"/>
</dbReference>
<dbReference type="PROSITE" id="PS50887">
    <property type="entry name" value="GGDEF"/>
    <property type="match status" value="1"/>
</dbReference>
<dbReference type="InterPro" id="IPR001633">
    <property type="entry name" value="EAL_dom"/>
</dbReference>
<dbReference type="PROSITE" id="PS50110">
    <property type="entry name" value="RESPONSE_REGULATORY"/>
    <property type="match status" value="1"/>
</dbReference>
<dbReference type="PANTHER" id="PTHR33121:SF71">
    <property type="entry name" value="OXYGEN SENSOR PROTEIN DOSP"/>
    <property type="match status" value="1"/>
</dbReference>
<dbReference type="InterPro" id="IPR011006">
    <property type="entry name" value="CheY-like_superfamily"/>
</dbReference>
<dbReference type="Pfam" id="PF00990">
    <property type="entry name" value="GGDEF"/>
    <property type="match status" value="1"/>
</dbReference>
<feature type="modified residue" description="4-aspartylphosphate" evidence="1">
    <location>
        <position position="52"/>
    </location>
</feature>
<dbReference type="PATRIC" id="fig|13035.3.peg.228"/>
<dbReference type="GO" id="GO:0071111">
    <property type="term" value="F:cyclic-guanylate-specific phosphodiesterase activity"/>
    <property type="evidence" value="ECO:0007669"/>
    <property type="project" value="InterPro"/>
</dbReference>
<proteinExistence type="predicted"/>
<dbReference type="SMART" id="SM00448">
    <property type="entry name" value="REC"/>
    <property type="match status" value="1"/>
</dbReference>
<dbReference type="PROSITE" id="PS50883">
    <property type="entry name" value="EAL"/>
    <property type="match status" value="1"/>
</dbReference>
<dbReference type="GO" id="GO:0000160">
    <property type="term" value="P:phosphorelay signal transduction system"/>
    <property type="evidence" value="ECO:0007669"/>
    <property type="project" value="InterPro"/>
</dbReference>
<dbReference type="CDD" id="cd17574">
    <property type="entry name" value="REC_OmpR"/>
    <property type="match status" value="1"/>
</dbReference>
<evidence type="ECO:0000313" key="5">
    <source>
        <dbReference type="EMBL" id="AFZ49011.1"/>
    </source>
</evidence>
<dbReference type="Proteomes" id="UP000010482">
    <property type="component" value="Chromosome"/>
</dbReference>
<dbReference type="FunFam" id="3.20.20.450:FF:000001">
    <property type="entry name" value="Cyclic di-GMP phosphodiesterase yahA"/>
    <property type="match status" value="1"/>
</dbReference>
<dbReference type="HOGENOM" id="CLU_000445_70_50_3"/>
<dbReference type="eggNOG" id="COG0745">
    <property type="taxonomic scope" value="Bacteria"/>
</dbReference>
<dbReference type="SUPFAM" id="SSF52172">
    <property type="entry name" value="CheY-like"/>
    <property type="match status" value="1"/>
</dbReference>
<dbReference type="SMART" id="SM00267">
    <property type="entry name" value="GGDEF"/>
    <property type="match status" value="1"/>
</dbReference>
<evidence type="ECO:0000259" key="2">
    <source>
        <dbReference type="PROSITE" id="PS50110"/>
    </source>
</evidence>
<gene>
    <name evidence="5" type="ORF">Dacsa_0197</name>
</gene>